<dbReference type="NCBIfam" id="TIGR01230">
    <property type="entry name" value="agmatinase"/>
    <property type="match status" value="1"/>
</dbReference>
<feature type="binding site" evidence="4">
    <location>
        <position position="107"/>
    </location>
    <ligand>
        <name>Mn(2+)</name>
        <dbReference type="ChEBI" id="CHEBI:29035"/>
        <label>1</label>
    </ligand>
</feature>
<gene>
    <name evidence="5" type="ORF">dsat_0289</name>
</gene>
<dbReference type="CDD" id="cd11593">
    <property type="entry name" value="Agmatinase-like_2"/>
    <property type="match status" value="1"/>
</dbReference>
<dbReference type="EMBL" id="ATHI01000026">
    <property type="protein sequence ID" value="EPR32848.1"/>
    <property type="molecule type" value="Genomic_DNA"/>
</dbReference>
<comment type="cofactor">
    <cofactor evidence="4">
        <name>Mn(2+)</name>
        <dbReference type="ChEBI" id="CHEBI:29035"/>
    </cofactor>
    <text evidence="4">Binds 2 manganese ions per subunit.</text>
</comment>
<evidence type="ECO:0000256" key="1">
    <source>
        <dbReference type="ARBA" id="ARBA00009227"/>
    </source>
</evidence>
<dbReference type="InterPro" id="IPR006035">
    <property type="entry name" value="Ureohydrolase"/>
</dbReference>
<dbReference type="PROSITE" id="PS51409">
    <property type="entry name" value="ARGINASE_2"/>
    <property type="match status" value="1"/>
</dbReference>
<keyword evidence="6" id="KW-1185">Reference proteome</keyword>
<evidence type="ECO:0000256" key="3">
    <source>
        <dbReference type="ARBA" id="ARBA00022801"/>
    </source>
</evidence>
<comment type="caution">
    <text evidence="5">The sequence shown here is derived from an EMBL/GenBank/DDBJ whole genome shotgun (WGS) entry which is preliminary data.</text>
</comment>
<dbReference type="PANTHER" id="PTHR11358">
    <property type="entry name" value="ARGINASE/AGMATINASE"/>
    <property type="match status" value="1"/>
</dbReference>
<dbReference type="Gene3D" id="3.40.800.10">
    <property type="entry name" value="Ureohydrolase domain"/>
    <property type="match status" value="1"/>
</dbReference>
<evidence type="ECO:0000256" key="4">
    <source>
        <dbReference type="PIRSR" id="PIRSR036979-1"/>
    </source>
</evidence>
<dbReference type="PATRIC" id="fig|1121439.3.peg.1638"/>
<dbReference type="InterPro" id="IPR005925">
    <property type="entry name" value="Agmatinase-rel"/>
</dbReference>
<dbReference type="AlphaFoldDB" id="S7UKL8"/>
<dbReference type="RefSeq" id="WP_020886983.1">
    <property type="nucleotide sequence ID" value="NZ_ATHI01000026.1"/>
</dbReference>
<reference evidence="5 6" key="1">
    <citation type="journal article" date="2013" name="Genome Announc.">
        <title>Draft genome sequences for three mercury-methylating, sulfate-reducing bacteria.</title>
        <authorList>
            <person name="Brown S.D."/>
            <person name="Hurt R.A.Jr."/>
            <person name="Gilmour C.C."/>
            <person name="Elias D.A."/>
        </authorList>
    </citation>
    <scope>NUCLEOTIDE SEQUENCE [LARGE SCALE GENOMIC DNA]</scope>
    <source>
        <strain evidence="5 6">DSM 16529</strain>
    </source>
</reference>
<keyword evidence="2 4" id="KW-0479">Metal-binding</keyword>
<organism evidence="5 6">
    <name type="scientific">Alkalidesulfovibrio alkalitolerans DSM 16529</name>
    <dbReference type="NCBI Taxonomy" id="1121439"/>
    <lineage>
        <taxon>Bacteria</taxon>
        <taxon>Pseudomonadati</taxon>
        <taxon>Thermodesulfobacteriota</taxon>
        <taxon>Desulfovibrionia</taxon>
        <taxon>Desulfovibrionales</taxon>
        <taxon>Desulfovibrionaceae</taxon>
        <taxon>Alkalidesulfovibrio</taxon>
    </lineage>
</organism>
<dbReference type="Proteomes" id="UP000014975">
    <property type="component" value="Unassembled WGS sequence"/>
</dbReference>
<name>S7UKL8_9BACT</name>
<dbReference type="SUPFAM" id="SSF52768">
    <property type="entry name" value="Arginase/deacetylase"/>
    <property type="match status" value="1"/>
</dbReference>
<comment type="similarity">
    <text evidence="1">Belongs to the arginase family. Agmatinase subfamily.</text>
</comment>
<sequence>MSPMPHFLSTETLNAPPAAALFHVIPVPFEASVSYGGGTGDGPAAILTASGQLEANVGRLVPSARGIHTTAPVDCEGEPEAVLARIEAAVSRVLAGNRIPVLLGGEHTVSVGAFRALARLGKPVGVVQFDAHADLRDEYEGTKHSHACVMRRAHELGLSIYQIGVRAPSIEELDYRQAHAIPHLDARAIWESGLPDPILPPDFPNDIYVTFDVDGLDPSVIGATGTPVPGGLTWREAVTAIERVCAGRRLVGCDVVELAPRAGDHGSNFAAALLAQTLMVQAVS</sequence>
<accession>S7UKL8</accession>
<feature type="binding site" evidence="4">
    <location>
        <position position="212"/>
    </location>
    <ligand>
        <name>Mn(2+)</name>
        <dbReference type="ChEBI" id="CHEBI:29035"/>
        <label>1</label>
    </ligand>
</feature>
<dbReference type="GO" id="GO:0008783">
    <property type="term" value="F:agmatinase activity"/>
    <property type="evidence" value="ECO:0007669"/>
    <property type="project" value="TreeGrafter"/>
</dbReference>
<keyword evidence="4" id="KW-0464">Manganese</keyword>
<feature type="binding site" evidence="4">
    <location>
        <position position="132"/>
    </location>
    <ligand>
        <name>Mn(2+)</name>
        <dbReference type="ChEBI" id="CHEBI:29035"/>
        <label>1</label>
    </ligand>
</feature>
<evidence type="ECO:0000313" key="5">
    <source>
        <dbReference type="EMBL" id="EPR32848.1"/>
    </source>
</evidence>
<dbReference type="eggNOG" id="COG0010">
    <property type="taxonomic scope" value="Bacteria"/>
</dbReference>
<feature type="binding site" evidence="4">
    <location>
        <position position="134"/>
    </location>
    <ligand>
        <name>Mn(2+)</name>
        <dbReference type="ChEBI" id="CHEBI:29035"/>
        <label>1</label>
    </ligand>
</feature>
<dbReference type="GO" id="GO:0046872">
    <property type="term" value="F:metal ion binding"/>
    <property type="evidence" value="ECO:0007669"/>
    <property type="project" value="UniProtKB-KW"/>
</dbReference>
<dbReference type="PIRSF" id="PIRSF036979">
    <property type="entry name" value="Arginase"/>
    <property type="match status" value="1"/>
</dbReference>
<evidence type="ECO:0000256" key="2">
    <source>
        <dbReference type="ARBA" id="ARBA00022723"/>
    </source>
</evidence>
<dbReference type="STRING" id="1121439.dsat_0289"/>
<feature type="binding site" evidence="4">
    <location>
        <position position="130"/>
    </location>
    <ligand>
        <name>Mn(2+)</name>
        <dbReference type="ChEBI" id="CHEBI:29035"/>
        <label>1</label>
    </ligand>
</feature>
<dbReference type="InterPro" id="IPR023696">
    <property type="entry name" value="Ureohydrolase_dom_sf"/>
</dbReference>
<feature type="binding site" evidence="4">
    <location>
        <position position="214"/>
    </location>
    <ligand>
        <name>Mn(2+)</name>
        <dbReference type="ChEBI" id="CHEBI:29035"/>
        <label>1</label>
    </ligand>
</feature>
<dbReference type="PANTHER" id="PTHR11358:SF26">
    <property type="entry name" value="GUANIDINO ACID HYDROLASE, MITOCHONDRIAL"/>
    <property type="match status" value="1"/>
</dbReference>
<proteinExistence type="inferred from homology"/>
<dbReference type="GO" id="GO:0033389">
    <property type="term" value="P:putrescine biosynthetic process from arginine, via agmatine"/>
    <property type="evidence" value="ECO:0007669"/>
    <property type="project" value="TreeGrafter"/>
</dbReference>
<keyword evidence="3" id="KW-0378">Hydrolase</keyword>
<dbReference type="Pfam" id="PF00491">
    <property type="entry name" value="Arginase"/>
    <property type="match status" value="1"/>
</dbReference>
<protein>
    <submittedName>
        <fullName evidence="5">Agmatinase</fullName>
    </submittedName>
</protein>
<evidence type="ECO:0000313" key="6">
    <source>
        <dbReference type="Proteomes" id="UP000014975"/>
    </source>
</evidence>